<dbReference type="AlphaFoldDB" id="A0A368TWQ3"/>
<dbReference type="Proteomes" id="UP000253204">
    <property type="component" value="Unassembled WGS sequence"/>
</dbReference>
<dbReference type="Pfam" id="PF20227">
    <property type="entry name" value="DUF6586"/>
    <property type="match status" value="1"/>
</dbReference>
<name>A0A368TWQ3_9GAMM</name>
<dbReference type="EMBL" id="QPIJ01000036">
    <property type="protein sequence ID" value="RCV88766.1"/>
    <property type="molecule type" value="Genomic_DNA"/>
</dbReference>
<comment type="caution">
    <text evidence="1">The sequence shown here is derived from an EMBL/GenBank/DDBJ whole genome shotgun (WGS) entry which is preliminary data.</text>
</comment>
<evidence type="ECO:0000313" key="1">
    <source>
        <dbReference type="EMBL" id="RCV88766.1"/>
    </source>
</evidence>
<protein>
    <submittedName>
        <fullName evidence="1">Uncharacterized protein</fullName>
    </submittedName>
</protein>
<evidence type="ECO:0000313" key="2">
    <source>
        <dbReference type="Proteomes" id="UP000253204"/>
    </source>
</evidence>
<reference evidence="1 2" key="1">
    <citation type="submission" date="2018-07" db="EMBL/GenBank/DDBJ databases">
        <title>Halomonas rutogse sp. nov., isolated from Lake TangqianCo on Tibetan Plateau.</title>
        <authorList>
            <person name="Lu H."/>
            <person name="Xing P."/>
            <person name="Wu Q."/>
        </authorList>
    </citation>
    <scope>NUCLEOTIDE SEQUENCE [LARGE SCALE GENOMIC DNA]</scope>
    <source>
        <strain evidence="1 2">TQ8S</strain>
    </source>
</reference>
<accession>A0A368TWQ3</accession>
<dbReference type="InterPro" id="IPR046493">
    <property type="entry name" value="DUF6586"/>
</dbReference>
<dbReference type="OrthoDB" id="6166498at2"/>
<sequence>MGSGGQAKVTPSGRTNQLLYQAELLLAMPSGEDDQASVRRMALQEGALALSELCLESFLREITEHARLPTHAWRELLAPHGPAVAELGRLRDLLAQPESWLAWLTQRLEQLHAEEGAARRPTQNPGMIAVGGSHDLGDALSDCLAQAKREIAALRETSQEW</sequence>
<proteinExistence type="predicted"/>
<organism evidence="1 2">
    <name type="scientific">Vreelandella rituensis</name>
    <dbReference type="NCBI Taxonomy" id="2282306"/>
    <lineage>
        <taxon>Bacteria</taxon>
        <taxon>Pseudomonadati</taxon>
        <taxon>Pseudomonadota</taxon>
        <taxon>Gammaproteobacteria</taxon>
        <taxon>Oceanospirillales</taxon>
        <taxon>Halomonadaceae</taxon>
        <taxon>Vreelandella</taxon>
    </lineage>
</organism>
<keyword evidence="2" id="KW-1185">Reference proteome</keyword>
<gene>
    <name evidence="1" type="ORF">DU506_13945</name>
</gene>